<proteinExistence type="predicted"/>
<evidence type="ECO:0000313" key="2">
    <source>
        <dbReference type="EMBL" id="MBW0469570.1"/>
    </source>
</evidence>
<feature type="chain" id="PRO_5040216739" description="ShKT domain-containing protein" evidence="1">
    <location>
        <begin position="22"/>
        <end position="116"/>
    </location>
</feature>
<evidence type="ECO:0008006" key="4">
    <source>
        <dbReference type="Google" id="ProtNLM"/>
    </source>
</evidence>
<keyword evidence="3" id="KW-1185">Reference proteome</keyword>
<protein>
    <recommendedName>
        <fullName evidence="4">ShKT domain-containing protein</fullName>
    </recommendedName>
</protein>
<sequence length="116" mass="12878">MYLSKVGVCFLLQIGSYGVAAMIRCDSCHTGMLQEKLISITCSAEVKCMNNNCENMVLAGCTKKSLERRWVCSADCGNRQHFYICHRQHQVQKRCKSCEEAEVPDCGSATSSPTDT</sequence>
<name>A0A9Q3GJR7_9BASI</name>
<evidence type="ECO:0000313" key="3">
    <source>
        <dbReference type="Proteomes" id="UP000765509"/>
    </source>
</evidence>
<gene>
    <name evidence="2" type="ORF">O181_009285</name>
</gene>
<dbReference type="AlphaFoldDB" id="A0A9Q3GJR7"/>
<evidence type="ECO:0000256" key="1">
    <source>
        <dbReference type="SAM" id="SignalP"/>
    </source>
</evidence>
<comment type="caution">
    <text evidence="2">The sequence shown here is derived from an EMBL/GenBank/DDBJ whole genome shotgun (WGS) entry which is preliminary data.</text>
</comment>
<accession>A0A9Q3GJR7</accession>
<organism evidence="2 3">
    <name type="scientific">Austropuccinia psidii MF-1</name>
    <dbReference type="NCBI Taxonomy" id="1389203"/>
    <lineage>
        <taxon>Eukaryota</taxon>
        <taxon>Fungi</taxon>
        <taxon>Dikarya</taxon>
        <taxon>Basidiomycota</taxon>
        <taxon>Pucciniomycotina</taxon>
        <taxon>Pucciniomycetes</taxon>
        <taxon>Pucciniales</taxon>
        <taxon>Sphaerophragmiaceae</taxon>
        <taxon>Austropuccinia</taxon>
    </lineage>
</organism>
<dbReference type="EMBL" id="AVOT02002223">
    <property type="protein sequence ID" value="MBW0469570.1"/>
    <property type="molecule type" value="Genomic_DNA"/>
</dbReference>
<dbReference type="Proteomes" id="UP000765509">
    <property type="component" value="Unassembled WGS sequence"/>
</dbReference>
<reference evidence="2" key="1">
    <citation type="submission" date="2021-03" db="EMBL/GenBank/DDBJ databases">
        <title>Draft genome sequence of rust myrtle Austropuccinia psidii MF-1, a brazilian biotype.</title>
        <authorList>
            <person name="Quecine M.C."/>
            <person name="Pachon D.M.R."/>
            <person name="Bonatelli M.L."/>
            <person name="Correr F.H."/>
            <person name="Franceschini L.M."/>
            <person name="Leite T.F."/>
            <person name="Margarido G.R.A."/>
            <person name="Almeida C.A."/>
            <person name="Ferrarezi J.A."/>
            <person name="Labate C.A."/>
        </authorList>
    </citation>
    <scope>NUCLEOTIDE SEQUENCE</scope>
    <source>
        <strain evidence="2">MF-1</strain>
    </source>
</reference>
<keyword evidence="1" id="KW-0732">Signal</keyword>
<feature type="signal peptide" evidence="1">
    <location>
        <begin position="1"/>
        <end position="21"/>
    </location>
</feature>